<sequence>MRYLRILTSVLAIATASGWARGDYSVQVDLKNTTGEAKVNWPVALKVYTVLGRNLPAGSVNREGFHVVDPGGAEVAHRIEKVPPYDRPGNDEIIFMIPKID</sequence>
<gene>
    <name evidence="1" type="ORF">LCGC14_2162300</name>
</gene>
<protein>
    <submittedName>
        <fullName evidence="1">Uncharacterized protein</fullName>
    </submittedName>
</protein>
<dbReference type="AlphaFoldDB" id="A0A0F9DSG5"/>
<proteinExistence type="predicted"/>
<comment type="caution">
    <text evidence="1">The sequence shown here is derived from an EMBL/GenBank/DDBJ whole genome shotgun (WGS) entry which is preliminary data.</text>
</comment>
<reference evidence="1" key="1">
    <citation type="journal article" date="2015" name="Nature">
        <title>Complex archaea that bridge the gap between prokaryotes and eukaryotes.</title>
        <authorList>
            <person name="Spang A."/>
            <person name="Saw J.H."/>
            <person name="Jorgensen S.L."/>
            <person name="Zaremba-Niedzwiedzka K."/>
            <person name="Martijn J."/>
            <person name="Lind A.E."/>
            <person name="van Eijk R."/>
            <person name="Schleper C."/>
            <person name="Guy L."/>
            <person name="Ettema T.J."/>
        </authorList>
    </citation>
    <scope>NUCLEOTIDE SEQUENCE</scope>
</reference>
<evidence type="ECO:0000313" key="1">
    <source>
        <dbReference type="EMBL" id="KKL64704.1"/>
    </source>
</evidence>
<dbReference type="EMBL" id="LAZR01027763">
    <property type="protein sequence ID" value="KKL64704.1"/>
    <property type="molecule type" value="Genomic_DNA"/>
</dbReference>
<accession>A0A0F9DSG5</accession>
<feature type="non-terminal residue" evidence="1">
    <location>
        <position position="101"/>
    </location>
</feature>
<name>A0A0F9DSG5_9ZZZZ</name>
<organism evidence="1">
    <name type="scientific">marine sediment metagenome</name>
    <dbReference type="NCBI Taxonomy" id="412755"/>
    <lineage>
        <taxon>unclassified sequences</taxon>
        <taxon>metagenomes</taxon>
        <taxon>ecological metagenomes</taxon>
    </lineage>
</organism>